<sequence>MKHFKLKIRVTFLGMLMILIVFSCQDINLEDQQSEALVDLRSAVAGKYIVTLHSNEINFQKNGKYEDVQSWMRQLSNEVLFRNGIKNKEAINVYGYAFNGFSVDLNASEIELLNKDKGVKQIILDQSTGEQLNLRNNNPRRGGGDEPTPEQDPEPAPDIKPEWYLDRIAQRQLPLNGKFESNSTGAGVTVYMVGLPVSEELKEIFGERANNVDLTVGKDSVPEGFLSVGILKAAVLGGNKYGVAKGVNIVGLETIYEGVDISVDLYLKPLEWIMANGKRPGIVLFPGIAFKPGGELEDLLEKTIGKLFDDGFSFFANGWQGEHRCDLLPSKLNSVFTVGASSFDDRMVQSSSGSCIDLFAPGINYFKEGFPEYPILENLDKNFDNPASLAAGVAALYLEDKSNADPQEVYDFLFETSTKDVVRFSSSINNHLLYSGLDTIGAGEIDPKRNTYAFDLEASALKNRNNNYTVVFYWGKIESESGMLNVYQDGEGVGSVPNGGSYMINVSGRDLSPRTYKFCVPKTNLCSNEVVVSFN</sequence>
<proteinExistence type="inferred from homology"/>
<dbReference type="InterPro" id="IPR050131">
    <property type="entry name" value="Peptidase_S8_subtilisin-like"/>
</dbReference>
<evidence type="ECO:0000256" key="2">
    <source>
        <dbReference type="ARBA" id="ARBA00022670"/>
    </source>
</evidence>
<name>A0A2T0WVW9_9BACT</name>
<protein>
    <submittedName>
        <fullName evidence="7">Peptidase inhibitor I9</fullName>
    </submittedName>
</protein>
<gene>
    <name evidence="7" type="ORF">CLW00_101510</name>
</gene>
<evidence type="ECO:0000256" key="5">
    <source>
        <dbReference type="SAM" id="MobiDB-lite"/>
    </source>
</evidence>
<evidence type="ECO:0000256" key="4">
    <source>
        <dbReference type="ARBA" id="ARBA00022825"/>
    </source>
</evidence>
<dbReference type="EMBL" id="PVTR01000001">
    <property type="protein sequence ID" value="PRY90835.1"/>
    <property type="molecule type" value="Genomic_DNA"/>
</dbReference>
<comment type="similarity">
    <text evidence="1">Belongs to the peptidase S8 family.</text>
</comment>
<dbReference type="Gene3D" id="3.30.70.80">
    <property type="entry name" value="Peptidase S8 propeptide/proteinase inhibitor I9"/>
    <property type="match status" value="1"/>
</dbReference>
<feature type="domain" description="Inhibitor I9" evidence="6">
    <location>
        <begin position="47"/>
        <end position="127"/>
    </location>
</feature>
<dbReference type="PANTHER" id="PTHR43806:SF11">
    <property type="entry name" value="CEREVISIN-RELATED"/>
    <property type="match status" value="1"/>
</dbReference>
<keyword evidence="2" id="KW-0645">Protease</keyword>
<accession>A0A2T0WVW9</accession>
<dbReference type="GO" id="GO:0005615">
    <property type="term" value="C:extracellular space"/>
    <property type="evidence" value="ECO:0007669"/>
    <property type="project" value="TreeGrafter"/>
</dbReference>
<dbReference type="GO" id="GO:0004252">
    <property type="term" value="F:serine-type endopeptidase activity"/>
    <property type="evidence" value="ECO:0007669"/>
    <property type="project" value="InterPro"/>
</dbReference>
<keyword evidence="4" id="KW-0720">Serine protease</keyword>
<evidence type="ECO:0000313" key="7">
    <source>
        <dbReference type="EMBL" id="PRY90835.1"/>
    </source>
</evidence>
<dbReference type="AlphaFoldDB" id="A0A2T0WVW9"/>
<dbReference type="SUPFAM" id="SSF52743">
    <property type="entry name" value="Subtilisin-like"/>
    <property type="match status" value="1"/>
</dbReference>
<dbReference type="GO" id="GO:0006508">
    <property type="term" value="P:proteolysis"/>
    <property type="evidence" value="ECO:0007669"/>
    <property type="project" value="UniProtKB-KW"/>
</dbReference>
<dbReference type="Gene3D" id="3.40.50.200">
    <property type="entry name" value="Peptidase S8/S53 domain"/>
    <property type="match status" value="1"/>
</dbReference>
<dbReference type="PANTHER" id="PTHR43806">
    <property type="entry name" value="PEPTIDASE S8"/>
    <property type="match status" value="1"/>
</dbReference>
<dbReference type="PROSITE" id="PS51257">
    <property type="entry name" value="PROKAR_LIPOPROTEIN"/>
    <property type="match status" value="1"/>
</dbReference>
<dbReference type="Proteomes" id="UP000238157">
    <property type="component" value="Unassembled WGS sequence"/>
</dbReference>
<feature type="region of interest" description="Disordered" evidence="5">
    <location>
        <begin position="130"/>
        <end position="159"/>
    </location>
</feature>
<evidence type="ECO:0000256" key="3">
    <source>
        <dbReference type="ARBA" id="ARBA00022801"/>
    </source>
</evidence>
<keyword evidence="3" id="KW-0378">Hydrolase</keyword>
<dbReference type="RefSeq" id="WP_245917146.1">
    <property type="nucleotide sequence ID" value="NZ_PVTR01000001.1"/>
</dbReference>
<dbReference type="Pfam" id="PF05922">
    <property type="entry name" value="Inhibitor_I9"/>
    <property type="match status" value="1"/>
</dbReference>
<evidence type="ECO:0000313" key="8">
    <source>
        <dbReference type="Proteomes" id="UP000238157"/>
    </source>
</evidence>
<organism evidence="7 8">
    <name type="scientific">Mongoliibacter ruber</name>
    <dbReference type="NCBI Taxonomy" id="1750599"/>
    <lineage>
        <taxon>Bacteria</taxon>
        <taxon>Pseudomonadati</taxon>
        <taxon>Bacteroidota</taxon>
        <taxon>Cytophagia</taxon>
        <taxon>Cytophagales</taxon>
        <taxon>Cyclobacteriaceae</taxon>
        <taxon>Mongoliibacter</taxon>
    </lineage>
</organism>
<dbReference type="InterPro" id="IPR037045">
    <property type="entry name" value="S8pro/Inhibitor_I9_sf"/>
</dbReference>
<evidence type="ECO:0000259" key="6">
    <source>
        <dbReference type="Pfam" id="PF05922"/>
    </source>
</evidence>
<reference evidence="7 8" key="1">
    <citation type="submission" date="2018-03" db="EMBL/GenBank/DDBJ databases">
        <title>Genomic Encyclopedia of Archaeal and Bacterial Type Strains, Phase II (KMG-II): from individual species to whole genera.</title>
        <authorList>
            <person name="Goeker M."/>
        </authorList>
    </citation>
    <scope>NUCLEOTIDE SEQUENCE [LARGE SCALE GENOMIC DNA]</scope>
    <source>
        <strain evidence="7 8">DSM 27929</strain>
    </source>
</reference>
<evidence type="ECO:0000256" key="1">
    <source>
        <dbReference type="ARBA" id="ARBA00011073"/>
    </source>
</evidence>
<keyword evidence="8" id="KW-1185">Reference proteome</keyword>
<dbReference type="InterPro" id="IPR036852">
    <property type="entry name" value="Peptidase_S8/S53_dom_sf"/>
</dbReference>
<dbReference type="InterPro" id="IPR010259">
    <property type="entry name" value="S8pro/Inhibitor_I9"/>
</dbReference>
<comment type="caution">
    <text evidence="7">The sequence shown here is derived from an EMBL/GenBank/DDBJ whole genome shotgun (WGS) entry which is preliminary data.</text>
</comment>